<accession>A0A0A0JT58</accession>
<dbReference type="InterPro" id="IPR025498">
    <property type="entry name" value="DUF4389"/>
</dbReference>
<keyword evidence="4" id="KW-1185">Reference proteome</keyword>
<sequence>MAVTTPYAPSPTPYPVHVDAVDQPAVSRWLWLVKWLLAIPHYVVLVFLWAAFVVLSVVALFAILFTGRYPRAIFDFNVGVLRWWWRVTYYSYGALATDQYPPFTLAEDPSYPAHLEIDYPDHLSRGLALVKWWLLAIPHYLIVGILVGSGATVAWQADSDARWVLGGGLVGLLALVAAVVVAVTGAYPRPLYDLLLGLNRWVLRVAAYAGLMTDQYPPFRLDQGPHEPHGRMDLTSSGGPPPPPPAAPPAGHQRASGQLPTGGGAPVARGGWGTGSVLTVVIGTLAALTSLGLLSGGVTTLVASSVARDADGYVMSRVEPVGSDGHAVVFSDLEIHTAGARWVPEQVIGDVKVTVTSGTTGAAIFFGIGPGADVDAFLGSASYSVERGPGLEPREVAGSGSPNSPSSVDFWDATREGTGTQELVWTPKDGDWSAVIMNPDGSAGVTADVAVGATFPWMGRLGVGLIVAGLLVAALSAALITLAMREVARTPART</sequence>
<evidence type="ECO:0000313" key="4">
    <source>
        <dbReference type="Proteomes" id="UP000030013"/>
    </source>
</evidence>
<feature type="compositionally biased region" description="Basic and acidic residues" evidence="1">
    <location>
        <begin position="223"/>
        <end position="232"/>
    </location>
</feature>
<name>A0A0A0JT58_9MICO</name>
<feature type="compositionally biased region" description="Pro residues" evidence="1">
    <location>
        <begin position="239"/>
        <end position="248"/>
    </location>
</feature>
<dbReference type="eggNOG" id="ENOG502Z9Y8">
    <property type="taxonomic scope" value="Bacteria"/>
</dbReference>
<feature type="region of interest" description="Disordered" evidence="1">
    <location>
        <begin position="389"/>
        <end position="408"/>
    </location>
</feature>
<evidence type="ECO:0008006" key="5">
    <source>
        <dbReference type="Google" id="ProtNLM"/>
    </source>
</evidence>
<dbReference type="STRING" id="1385519.N801_14745"/>
<feature type="transmembrane region" description="Helical" evidence="2">
    <location>
        <begin position="39"/>
        <end position="65"/>
    </location>
</feature>
<feature type="transmembrane region" description="Helical" evidence="2">
    <location>
        <begin position="163"/>
        <end position="187"/>
    </location>
</feature>
<keyword evidence="2" id="KW-0812">Transmembrane</keyword>
<feature type="transmembrane region" description="Helical" evidence="2">
    <location>
        <begin position="461"/>
        <end position="484"/>
    </location>
</feature>
<dbReference type="RefSeq" id="WP_035939025.1">
    <property type="nucleotide sequence ID" value="NZ_AVPL01000044.1"/>
</dbReference>
<organism evidence="3 4">
    <name type="scientific">Knoellia aerolata DSM 18566</name>
    <dbReference type="NCBI Taxonomy" id="1385519"/>
    <lineage>
        <taxon>Bacteria</taxon>
        <taxon>Bacillati</taxon>
        <taxon>Actinomycetota</taxon>
        <taxon>Actinomycetes</taxon>
        <taxon>Micrococcales</taxon>
        <taxon>Intrasporangiaceae</taxon>
        <taxon>Knoellia</taxon>
    </lineage>
</organism>
<keyword evidence="2" id="KW-1133">Transmembrane helix</keyword>
<evidence type="ECO:0000256" key="1">
    <source>
        <dbReference type="SAM" id="MobiDB-lite"/>
    </source>
</evidence>
<feature type="transmembrane region" description="Helical" evidence="2">
    <location>
        <begin position="132"/>
        <end position="157"/>
    </location>
</feature>
<reference evidence="3 4" key="1">
    <citation type="submission" date="2013-08" db="EMBL/GenBank/DDBJ databases">
        <title>The genome sequence of Knoellia aerolata.</title>
        <authorList>
            <person name="Zhu W."/>
            <person name="Wang G."/>
        </authorList>
    </citation>
    <scope>NUCLEOTIDE SEQUENCE [LARGE SCALE GENOMIC DNA]</scope>
    <source>
        <strain evidence="3 4">DSM 18566</strain>
    </source>
</reference>
<evidence type="ECO:0000313" key="3">
    <source>
        <dbReference type="EMBL" id="KGN40348.1"/>
    </source>
</evidence>
<keyword evidence="2" id="KW-0472">Membrane</keyword>
<gene>
    <name evidence="3" type="ORF">N801_14745</name>
</gene>
<dbReference type="EMBL" id="AVPL01000044">
    <property type="protein sequence ID" value="KGN40348.1"/>
    <property type="molecule type" value="Genomic_DNA"/>
</dbReference>
<proteinExistence type="predicted"/>
<feature type="region of interest" description="Disordered" evidence="1">
    <location>
        <begin position="219"/>
        <end position="266"/>
    </location>
</feature>
<dbReference type="OrthoDB" id="156718at2"/>
<dbReference type="Pfam" id="PF14333">
    <property type="entry name" value="DUF4389"/>
    <property type="match status" value="2"/>
</dbReference>
<dbReference type="Proteomes" id="UP000030013">
    <property type="component" value="Unassembled WGS sequence"/>
</dbReference>
<evidence type="ECO:0000256" key="2">
    <source>
        <dbReference type="SAM" id="Phobius"/>
    </source>
</evidence>
<comment type="caution">
    <text evidence="3">The sequence shown here is derived from an EMBL/GenBank/DDBJ whole genome shotgun (WGS) entry which is preliminary data.</text>
</comment>
<protein>
    <recommendedName>
        <fullName evidence="5">DUF4389 domain-containing protein</fullName>
    </recommendedName>
</protein>
<dbReference type="AlphaFoldDB" id="A0A0A0JT58"/>